<reference evidence="2" key="1">
    <citation type="submission" date="2021-10" db="EMBL/GenBank/DDBJ databases">
        <title>Anaerobic single-cell dispensing facilitates the cultivation of human gut bacteria.</title>
        <authorList>
            <person name="Afrizal A."/>
        </authorList>
    </citation>
    <scope>NUCLEOTIDE SEQUENCE</scope>
    <source>
        <strain evidence="2">CLA-AA-H204</strain>
    </source>
</reference>
<evidence type="ECO:0008006" key="4">
    <source>
        <dbReference type="Google" id="ProtNLM"/>
    </source>
</evidence>
<keyword evidence="1" id="KW-1133">Transmembrane helix</keyword>
<name>A0AAW4WH24_9FIRM</name>
<feature type="transmembrane region" description="Helical" evidence="1">
    <location>
        <begin position="51"/>
        <end position="72"/>
    </location>
</feature>
<sequence length="291" mass="34819">MKKSLYRQVMFVLLMICLMLLIAIAIKIEVFKGLSTCVVFKTIVSIMKNSYVSSILCSILAVLIIYITQVYHSKKMLKKDFRCNEIIEDVYDGIEIYCKLKDEIPEKVERMPDEDVLDKRRRESLMFYEFYKKNSGDVDIITLSLSYENNDLLIDSVQSCFLINLNFKLLSIVNNIKNRLPNLRKNYPEIKELYKKYELEKNEKELNDLGNRLSTYFIDLRFMAMYWNELLDYLGYDPTYIKMFIKIYNSKYDTMEDIKQPAEVRNLRAKEVDKAVRKAIWQYKIKHFWDK</sequence>
<proteinExistence type="predicted"/>
<keyword evidence="1" id="KW-0472">Membrane</keyword>
<keyword evidence="1" id="KW-0812">Transmembrane</keyword>
<comment type="caution">
    <text evidence="2">The sequence shown here is derived from an EMBL/GenBank/DDBJ whole genome shotgun (WGS) entry which is preliminary data.</text>
</comment>
<dbReference type="Proteomes" id="UP001198893">
    <property type="component" value="Unassembled WGS sequence"/>
</dbReference>
<dbReference type="AlphaFoldDB" id="A0AAW4WH24"/>
<gene>
    <name evidence="2" type="ORF">LKD47_07555</name>
</gene>
<evidence type="ECO:0000313" key="3">
    <source>
        <dbReference type="Proteomes" id="UP001198893"/>
    </source>
</evidence>
<organism evidence="2 3">
    <name type="scientific">Roseburia amylophila</name>
    <dbReference type="NCBI Taxonomy" id="2981794"/>
    <lineage>
        <taxon>Bacteria</taxon>
        <taxon>Bacillati</taxon>
        <taxon>Bacillota</taxon>
        <taxon>Clostridia</taxon>
        <taxon>Lachnospirales</taxon>
        <taxon>Lachnospiraceae</taxon>
        <taxon>Roseburia</taxon>
    </lineage>
</organism>
<dbReference type="RefSeq" id="WP_129974457.1">
    <property type="nucleotide sequence ID" value="NZ_JAJEQW010000007.1"/>
</dbReference>
<evidence type="ECO:0000256" key="1">
    <source>
        <dbReference type="SAM" id="Phobius"/>
    </source>
</evidence>
<dbReference type="EMBL" id="JAJEQW010000007">
    <property type="protein sequence ID" value="MCC2242152.1"/>
    <property type="molecule type" value="Genomic_DNA"/>
</dbReference>
<accession>A0AAW4WH24</accession>
<protein>
    <recommendedName>
        <fullName evidence="4">DUF4760 domain-containing protein</fullName>
    </recommendedName>
</protein>
<evidence type="ECO:0000313" key="2">
    <source>
        <dbReference type="EMBL" id="MCC2242152.1"/>
    </source>
</evidence>